<organism evidence="2 3">
    <name type="scientific">Paramecium sonneborni</name>
    <dbReference type="NCBI Taxonomy" id="65129"/>
    <lineage>
        <taxon>Eukaryota</taxon>
        <taxon>Sar</taxon>
        <taxon>Alveolata</taxon>
        <taxon>Ciliophora</taxon>
        <taxon>Intramacronucleata</taxon>
        <taxon>Oligohymenophorea</taxon>
        <taxon>Peniculida</taxon>
        <taxon>Parameciidae</taxon>
        <taxon>Paramecium</taxon>
    </lineage>
</organism>
<keyword evidence="3" id="KW-1185">Reference proteome</keyword>
<accession>A0A8S1N6H3</accession>
<evidence type="ECO:0000313" key="3">
    <source>
        <dbReference type="Proteomes" id="UP000692954"/>
    </source>
</evidence>
<evidence type="ECO:0000313" key="2">
    <source>
        <dbReference type="EMBL" id="CAD8086719.1"/>
    </source>
</evidence>
<proteinExistence type="predicted"/>
<sequence length="76" mass="8877">MDDDIPGLQDFSEQLQKNKEPSIDIGNYTKPIQDQSIHIQQPKQQNNNFTGKDFLMIKKTIKTLLSLKKKKKSFRN</sequence>
<comment type="caution">
    <text evidence="2">The sequence shown here is derived from an EMBL/GenBank/DDBJ whole genome shotgun (WGS) entry which is preliminary data.</text>
</comment>
<protein>
    <submittedName>
        <fullName evidence="2">Uncharacterized protein</fullName>
    </submittedName>
</protein>
<evidence type="ECO:0000256" key="1">
    <source>
        <dbReference type="SAM" id="MobiDB-lite"/>
    </source>
</evidence>
<gene>
    <name evidence="2" type="ORF">PSON_ATCC_30995.1.T0500155</name>
</gene>
<dbReference type="Proteomes" id="UP000692954">
    <property type="component" value="Unassembled WGS sequence"/>
</dbReference>
<reference evidence="2" key="1">
    <citation type="submission" date="2021-01" db="EMBL/GenBank/DDBJ databases">
        <authorList>
            <consortium name="Genoscope - CEA"/>
            <person name="William W."/>
        </authorList>
    </citation>
    <scope>NUCLEOTIDE SEQUENCE</scope>
</reference>
<feature type="region of interest" description="Disordered" evidence="1">
    <location>
        <begin position="1"/>
        <end position="24"/>
    </location>
</feature>
<dbReference type="OrthoDB" id="71407at2759"/>
<dbReference type="AlphaFoldDB" id="A0A8S1N6H3"/>
<dbReference type="EMBL" id="CAJJDN010000050">
    <property type="protein sequence ID" value="CAD8086719.1"/>
    <property type="molecule type" value="Genomic_DNA"/>
</dbReference>
<name>A0A8S1N6H3_9CILI</name>